<reference evidence="2 3" key="1">
    <citation type="submission" date="2023-12" db="EMBL/GenBank/DDBJ databases">
        <title>Genome sequencing and assembly of bacterial species from a model synthetic community.</title>
        <authorList>
            <person name="Hogle S.L."/>
        </authorList>
    </citation>
    <scope>NUCLEOTIDE SEQUENCE [LARGE SCALE GENOMIC DNA]</scope>
    <source>
        <strain evidence="2 3">HAMBI_3031</strain>
    </source>
</reference>
<keyword evidence="2" id="KW-0378">Hydrolase</keyword>
<evidence type="ECO:0000313" key="2">
    <source>
        <dbReference type="EMBL" id="WQD39065.1"/>
    </source>
</evidence>
<organism evidence="2 3">
    <name type="scientific">Niabella yanshanensis</name>
    <dbReference type="NCBI Taxonomy" id="577386"/>
    <lineage>
        <taxon>Bacteria</taxon>
        <taxon>Pseudomonadati</taxon>
        <taxon>Bacteroidota</taxon>
        <taxon>Chitinophagia</taxon>
        <taxon>Chitinophagales</taxon>
        <taxon>Chitinophagaceae</taxon>
        <taxon>Niabella</taxon>
    </lineage>
</organism>
<dbReference type="EMBL" id="CP139960">
    <property type="protein sequence ID" value="WQD39065.1"/>
    <property type="molecule type" value="Genomic_DNA"/>
</dbReference>
<accession>A0ABZ0W718</accession>
<dbReference type="RefSeq" id="WP_114793119.1">
    <property type="nucleotide sequence ID" value="NZ_CP139960.1"/>
</dbReference>
<evidence type="ECO:0000313" key="3">
    <source>
        <dbReference type="Proteomes" id="UP001325680"/>
    </source>
</evidence>
<sequence>MNCIFCKGPSDDSVSVEHIIPKSLGNTQFILEKGWVCDKCNNYFAIKIEQPLLQMPFFMQYRHDLNVKSKKGKIPSKKGFLLDENISEAVLHKDKNKQERLEIEPSVINEILTSGIEEIPLITVTYAVPVANELVSKLLAKMGIESIAHTAMTNGYDEFYYNQESLDNIKRYVRRGKRNEFWPYVTRSIQISTGGELKDIVSALKGLNGSLIIVTSDQQLLFQFLFANTEFTIDLLNPGTEFILHFFSVNENRSFIVENALDKL</sequence>
<keyword evidence="2" id="KW-0255">Endonuclease</keyword>
<evidence type="ECO:0000259" key="1">
    <source>
        <dbReference type="Pfam" id="PF14279"/>
    </source>
</evidence>
<proteinExistence type="predicted"/>
<keyword evidence="3" id="KW-1185">Reference proteome</keyword>
<dbReference type="InterPro" id="IPR029471">
    <property type="entry name" value="HNH_5"/>
</dbReference>
<gene>
    <name evidence="2" type="ORF">U0035_02745</name>
</gene>
<dbReference type="GO" id="GO:0004519">
    <property type="term" value="F:endonuclease activity"/>
    <property type="evidence" value="ECO:0007669"/>
    <property type="project" value="UniProtKB-KW"/>
</dbReference>
<feature type="domain" description="HNH endonuclease 5" evidence="1">
    <location>
        <begin position="3"/>
        <end position="55"/>
    </location>
</feature>
<keyword evidence="2" id="KW-0540">Nuclease</keyword>
<protein>
    <submittedName>
        <fullName evidence="2">HNH endonuclease</fullName>
    </submittedName>
</protein>
<dbReference type="Proteomes" id="UP001325680">
    <property type="component" value="Chromosome"/>
</dbReference>
<dbReference type="Pfam" id="PF14279">
    <property type="entry name" value="HNH_5"/>
    <property type="match status" value="1"/>
</dbReference>
<name>A0ABZ0W718_9BACT</name>